<evidence type="ECO:0000259" key="3">
    <source>
        <dbReference type="PROSITE" id="PS51352"/>
    </source>
</evidence>
<dbReference type="PIRSF" id="PIRSF000077">
    <property type="entry name" value="Thioredoxin"/>
    <property type="match status" value="1"/>
</dbReference>
<dbReference type="SUPFAM" id="SSF52833">
    <property type="entry name" value="Thioredoxin-like"/>
    <property type="match status" value="1"/>
</dbReference>
<dbReference type="PRINTS" id="PR00421">
    <property type="entry name" value="THIOREDOXIN"/>
</dbReference>
<proteinExistence type="inferred from homology"/>
<organism evidence="4 5">
    <name type="scientific">Cardiosporidium cionae</name>
    <dbReference type="NCBI Taxonomy" id="476202"/>
    <lineage>
        <taxon>Eukaryota</taxon>
        <taxon>Sar</taxon>
        <taxon>Alveolata</taxon>
        <taxon>Apicomplexa</taxon>
        <taxon>Aconoidasida</taxon>
        <taxon>Nephromycida</taxon>
        <taxon>Cardiosporidium</taxon>
    </lineage>
</organism>
<gene>
    <name evidence="4" type="ORF">IE077_001826</name>
</gene>
<keyword evidence="1" id="KW-1015">Disulfide bond</keyword>
<accession>A0ABQ7JFZ4</accession>
<sequence>MPIKTIESQDEFEQMKKGGVALVDFFAEWCGPCKMMAPYLLELSQQADFKDVSFFKVDVDQLPELCAAENIEAMPTFKIYKDGRSVETVVGANRGVLVGALKRYAR</sequence>
<keyword evidence="5" id="KW-1185">Reference proteome</keyword>
<dbReference type="InterPro" id="IPR036249">
    <property type="entry name" value="Thioredoxin-like_sf"/>
</dbReference>
<comment type="similarity">
    <text evidence="2">Belongs to the thioredoxin family.</text>
</comment>
<dbReference type="InterPro" id="IPR005746">
    <property type="entry name" value="Thioredoxin"/>
</dbReference>
<evidence type="ECO:0000313" key="5">
    <source>
        <dbReference type="Proteomes" id="UP000823046"/>
    </source>
</evidence>
<comment type="caution">
    <text evidence="4">The sequence shown here is derived from an EMBL/GenBank/DDBJ whole genome shotgun (WGS) entry which is preliminary data.</text>
</comment>
<name>A0ABQ7JFZ4_9APIC</name>
<dbReference type="Pfam" id="PF00085">
    <property type="entry name" value="Thioredoxin"/>
    <property type="match status" value="1"/>
</dbReference>
<dbReference type="InterPro" id="IPR013766">
    <property type="entry name" value="Thioredoxin_domain"/>
</dbReference>
<evidence type="ECO:0000256" key="1">
    <source>
        <dbReference type="ARBA" id="ARBA00023157"/>
    </source>
</evidence>
<evidence type="ECO:0000313" key="4">
    <source>
        <dbReference type="EMBL" id="KAF8822950.1"/>
    </source>
</evidence>
<dbReference type="Gene3D" id="3.40.30.10">
    <property type="entry name" value="Glutaredoxin"/>
    <property type="match status" value="1"/>
</dbReference>
<dbReference type="PANTHER" id="PTHR46115">
    <property type="entry name" value="THIOREDOXIN-LIKE PROTEIN 1"/>
    <property type="match status" value="1"/>
</dbReference>
<dbReference type="CDD" id="cd02947">
    <property type="entry name" value="TRX_family"/>
    <property type="match status" value="1"/>
</dbReference>
<evidence type="ECO:0000256" key="2">
    <source>
        <dbReference type="PIRNR" id="PIRNR000077"/>
    </source>
</evidence>
<reference evidence="4 5" key="1">
    <citation type="journal article" date="2020" name="bioRxiv">
        <title>Metabolic contributions of an alphaproteobacterial endosymbiont in the apicomplexan Cardiosporidium cionae.</title>
        <authorList>
            <person name="Hunter E.S."/>
            <person name="Paight C.J."/>
            <person name="Lane C.E."/>
        </authorList>
    </citation>
    <scope>NUCLEOTIDE SEQUENCE [LARGE SCALE GENOMIC DNA]</scope>
    <source>
        <strain evidence="4">ESH_2018</strain>
    </source>
</reference>
<protein>
    <recommendedName>
        <fullName evidence="2">Thioredoxin</fullName>
    </recommendedName>
</protein>
<dbReference type="PROSITE" id="PS00194">
    <property type="entry name" value="THIOREDOXIN_1"/>
    <property type="match status" value="1"/>
</dbReference>
<dbReference type="PROSITE" id="PS51352">
    <property type="entry name" value="THIOREDOXIN_2"/>
    <property type="match status" value="1"/>
</dbReference>
<dbReference type="Proteomes" id="UP000823046">
    <property type="component" value="Unassembled WGS sequence"/>
</dbReference>
<feature type="domain" description="Thioredoxin" evidence="3">
    <location>
        <begin position="1"/>
        <end position="106"/>
    </location>
</feature>
<dbReference type="InterPro" id="IPR017937">
    <property type="entry name" value="Thioredoxin_CS"/>
</dbReference>
<dbReference type="EMBL" id="JADAQX010000012">
    <property type="protein sequence ID" value="KAF8822950.1"/>
    <property type="molecule type" value="Genomic_DNA"/>
</dbReference>